<feature type="transmembrane region" description="Helical" evidence="8">
    <location>
        <begin position="184"/>
        <end position="204"/>
    </location>
</feature>
<evidence type="ECO:0000256" key="7">
    <source>
        <dbReference type="ARBA" id="ARBA00024041"/>
    </source>
</evidence>
<dbReference type="PANTHER" id="PTHR45826">
    <property type="entry name" value="POLYAMINE TRANSPORTER PUT1"/>
    <property type="match status" value="1"/>
</dbReference>
<dbReference type="STRING" id="74557.A0A1V9ZJZ8"/>
<keyword evidence="3" id="KW-1003">Cell membrane</keyword>
<evidence type="ECO:0000256" key="5">
    <source>
        <dbReference type="ARBA" id="ARBA00022989"/>
    </source>
</evidence>
<evidence type="ECO:0000256" key="6">
    <source>
        <dbReference type="ARBA" id="ARBA00023136"/>
    </source>
</evidence>
<dbReference type="Proteomes" id="UP000243217">
    <property type="component" value="Unassembled WGS sequence"/>
</dbReference>
<evidence type="ECO:0000256" key="4">
    <source>
        <dbReference type="ARBA" id="ARBA00022692"/>
    </source>
</evidence>
<feature type="transmembrane region" description="Helical" evidence="8">
    <location>
        <begin position="122"/>
        <end position="145"/>
    </location>
</feature>
<evidence type="ECO:0000256" key="3">
    <source>
        <dbReference type="ARBA" id="ARBA00022475"/>
    </source>
</evidence>
<dbReference type="EMBL" id="JNBS01001862">
    <property type="protein sequence ID" value="OQR98296.1"/>
    <property type="molecule type" value="Genomic_DNA"/>
</dbReference>
<protein>
    <submittedName>
        <fullName evidence="9">Amino Acid-Polyamine-Organocation (APC) Family</fullName>
    </submittedName>
</protein>
<dbReference type="InterPro" id="IPR044566">
    <property type="entry name" value="RMV1-like"/>
</dbReference>
<keyword evidence="10" id="KW-1185">Reference proteome</keyword>
<dbReference type="AlphaFoldDB" id="A0A1V9ZJZ8"/>
<feature type="transmembrane region" description="Helical" evidence="8">
    <location>
        <begin position="266"/>
        <end position="288"/>
    </location>
</feature>
<sequence length="488" mass="53219">MSAPSPVAYNAALSDENHQEELSPDCQRSSLPRLVNRRVLTTFSVAAVCYFNVSGGPIGSSQIFSSGGPLLGMIALAIFPFIYCIPLALITAELSTTYPENGGFTVWVYQAFGPFWGFQEGVWAWVSGAIDNAIYPGLTVQLLATYSENIDTGFKGWCIKVAVALFYALPNILGIRLVGWGMVALAFIVLIPFIIYSIWAYIVADDWGQLHQVLHNNTTPTDVGSGITAIQWSQLVNTLFWNYNGFANASVFGGEVANPSKTYPRALLICTVAVMLTYFFPLTASAVYNNPTWQTWDDEAFSTLAQNLGGDFLLALITIATVASNWGQYSSQMFVVSYQLTGMAESGLAPKIFLKRAERTDVPYMSVALSILVIIILVGFEFDVVVNMTNAVSSMTIIVLLVAAIKLRITHPHIHRPYMVPVSTWVLALLLIIPVCMLCYIVYTVFILPSFVPGVLVGSVVILSALCAIALKITPKHFVDPKVTTSIA</sequence>
<name>A0A1V9ZJZ8_9STRA</name>
<keyword evidence="6 8" id="KW-0472">Membrane</keyword>
<comment type="similarity">
    <text evidence="7">Belongs to the amino acid-polyamine-organocation (APC) superfamily. Polyamine:cation symporter (PHS) (TC 2.A.3.12) family.</text>
</comment>
<keyword evidence="2" id="KW-0813">Transport</keyword>
<feature type="transmembrane region" description="Helical" evidence="8">
    <location>
        <begin position="362"/>
        <end position="380"/>
    </location>
</feature>
<dbReference type="Gene3D" id="1.20.1740.10">
    <property type="entry name" value="Amino acid/polyamine transporter I"/>
    <property type="match status" value="1"/>
</dbReference>
<keyword evidence="5 8" id="KW-1133">Transmembrane helix</keyword>
<keyword evidence="4 8" id="KW-0812">Transmembrane</keyword>
<proteinExistence type="inferred from homology"/>
<dbReference type="Pfam" id="PF13520">
    <property type="entry name" value="AA_permease_2"/>
    <property type="match status" value="1"/>
</dbReference>
<comment type="caution">
    <text evidence="9">The sequence shown here is derived from an EMBL/GenBank/DDBJ whole genome shotgun (WGS) entry which is preliminary data.</text>
</comment>
<feature type="transmembrane region" description="Helical" evidence="8">
    <location>
        <begin position="386"/>
        <end position="405"/>
    </location>
</feature>
<comment type="subcellular location">
    <subcellularLocation>
        <location evidence="1">Cell membrane</location>
        <topology evidence="1">Multi-pass membrane protein</topology>
    </subcellularLocation>
</comment>
<gene>
    <name evidence="9" type="ORF">THRCLA_06750</name>
</gene>
<evidence type="ECO:0000256" key="2">
    <source>
        <dbReference type="ARBA" id="ARBA00022448"/>
    </source>
</evidence>
<accession>A0A1V9ZJZ8</accession>
<dbReference type="GO" id="GO:0015203">
    <property type="term" value="F:polyamine transmembrane transporter activity"/>
    <property type="evidence" value="ECO:0007669"/>
    <property type="project" value="UniProtKB-ARBA"/>
</dbReference>
<feature type="transmembrane region" description="Helical" evidence="8">
    <location>
        <begin position="157"/>
        <end position="178"/>
    </location>
</feature>
<evidence type="ECO:0000313" key="10">
    <source>
        <dbReference type="Proteomes" id="UP000243217"/>
    </source>
</evidence>
<feature type="transmembrane region" description="Helical" evidence="8">
    <location>
        <begin position="39"/>
        <end position="58"/>
    </location>
</feature>
<reference evidence="9 10" key="1">
    <citation type="journal article" date="2014" name="Genome Biol. Evol.">
        <title>The secreted proteins of Achlya hypogyna and Thraustotheca clavata identify the ancestral oomycete secretome and reveal gene acquisitions by horizontal gene transfer.</title>
        <authorList>
            <person name="Misner I."/>
            <person name="Blouin N."/>
            <person name="Leonard G."/>
            <person name="Richards T.A."/>
            <person name="Lane C.E."/>
        </authorList>
    </citation>
    <scope>NUCLEOTIDE SEQUENCE [LARGE SCALE GENOMIC DNA]</scope>
    <source>
        <strain evidence="9 10">ATCC 34112</strain>
    </source>
</reference>
<evidence type="ECO:0000256" key="8">
    <source>
        <dbReference type="SAM" id="Phobius"/>
    </source>
</evidence>
<feature type="transmembrane region" description="Helical" evidence="8">
    <location>
        <begin position="308"/>
        <end position="327"/>
    </location>
</feature>
<organism evidence="9 10">
    <name type="scientific">Thraustotheca clavata</name>
    <dbReference type="NCBI Taxonomy" id="74557"/>
    <lineage>
        <taxon>Eukaryota</taxon>
        <taxon>Sar</taxon>
        <taxon>Stramenopiles</taxon>
        <taxon>Oomycota</taxon>
        <taxon>Saprolegniomycetes</taxon>
        <taxon>Saprolegniales</taxon>
        <taxon>Achlyaceae</taxon>
        <taxon>Thraustotheca</taxon>
    </lineage>
</organism>
<dbReference type="PANTHER" id="PTHR45826:SF2">
    <property type="entry name" value="AMINO ACID TRANSPORTER"/>
    <property type="match status" value="1"/>
</dbReference>
<dbReference type="PIRSF" id="PIRSF006060">
    <property type="entry name" value="AA_transporter"/>
    <property type="match status" value="1"/>
</dbReference>
<feature type="transmembrane region" description="Helical" evidence="8">
    <location>
        <begin position="425"/>
        <end position="445"/>
    </location>
</feature>
<dbReference type="InterPro" id="IPR002293">
    <property type="entry name" value="AA/rel_permease1"/>
</dbReference>
<dbReference type="OrthoDB" id="5982228at2759"/>
<dbReference type="GO" id="GO:0005886">
    <property type="term" value="C:plasma membrane"/>
    <property type="evidence" value="ECO:0007669"/>
    <property type="project" value="UniProtKB-SubCell"/>
</dbReference>
<feature type="transmembrane region" description="Helical" evidence="8">
    <location>
        <begin position="70"/>
        <end position="92"/>
    </location>
</feature>
<feature type="transmembrane region" description="Helical" evidence="8">
    <location>
        <begin position="451"/>
        <end position="471"/>
    </location>
</feature>
<evidence type="ECO:0000313" key="9">
    <source>
        <dbReference type="EMBL" id="OQR98296.1"/>
    </source>
</evidence>
<evidence type="ECO:0000256" key="1">
    <source>
        <dbReference type="ARBA" id="ARBA00004651"/>
    </source>
</evidence>